<reference evidence="5 7" key="3">
    <citation type="submission" date="2019-07" db="EMBL/GenBank/DDBJ databases">
        <title>Genome sequencing of Parabacteroides distasonis iSURF_7.</title>
        <authorList>
            <person name="Degefu H.N."/>
            <person name="Ruoff K.L."/>
            <person name="Price C.E."/>
            <person name="Valls R.A."/>
            <person name="O'Toole G.A."/>
        </authorList>
    </citation>
    <scope>NUCLEOTIDE SEQUENCE [LARGE SCALE GENOMIC DNA]</scope>
    <source>
        <strain evidence="5 7">CFPLTA003_1B</strain>
    </source>
</reference>
<dbReference type="EMBL" id="CZBM01000007">
    <property type="protein sequence ID" value="CUQ27573.1"/>
    <property type="molecule type" value="Genomic_DNA"/>
</dbReference>
<dbReference type="Proteomes" id="UP000471216">
    <property type="component" value="Unassembled WGS sequence"/>
</dbReference>
<evidence type="ECO:0000313" key="4">
    <source>
        <dbReference type="EMBL" id="MRZ05220.1"/>
    </source>
</evidence>
<evidence type="ECO:0000313" key="3">
    <source>
        <dbReference type="EMBL" id="MRY83080.1"/>
    </source>
</evidence>
<evidence type="ECO:0000313" key="6">
    <source>
        <dbReference type="Proteomes" id="UP000095332"/>
    </source>
</evidence>
<keyword evidence="1" id="KW-0732">Signal</keyword>
<evidence type="ECO:0000313" key="9">
    <source>
        <dbReference type="Proteomes" id="UP000471216"/>
    </source>
</evidence>
<gene>
    <name evidence="2" type="ORF">ERS852560_01957</name>
    <name evidence="5" type="ORF">FSA05_06900</name>
    <name evidence="4" type="ORF">GKD54_03100</name>
    <name evidence="3" type="ORF">GKD58_02130</name>
</gene>
<evidence type="ECO:0000256" key="1">
    <source>
        <dbReference type="SAM" id="SignalP"/>
    </source>
</evidence>
<dbReference type="EMBL" id="WKMX01000002">
    <property type="protein sequence ID" value="MRZ05220.1"/>
    <property type="molecule type" value="Genomic_DNA"/>
</dbReference>
<dbReference type="Proteomes" id="UP000450599">
    <property type="component" value="Unassembled WGS sequence"/>
</dbReference>
<evidence type="ECO:0000313" key="7">
    <source>
        <dbReference type="Proteomes" id="UP000315827"/>
    </source>
</evidence>
<reference evidence="2 6" key="1">
    <citation type="submission" date="2015-09" db="EMBL/GenBank/DDBJ databases">
        <authorList>
            <consortium name="Pathogen Informatics"/>
        </authorList>
    </citation>
    <scope>NUCLEOTIDE SEQUENCE [LARGE SCALE GENOMIC DNA]</scope>
    <source>
        <strain evidence="2 6">2789STDY5834948</strain>
    </source>
</reference>
<dbReference type="AlphaFoldDB" id="A0A174UYL4"/>
<dbReference type="RefSeq" id="WP_005863353.1">
    <property type="nucleotide sequence ID" value="NZ_BAABYH010000001.1"/>
</dbReference>
<protein>
    <submittedName>
        <fullName evidence="5">Fimbrillin family protein</fullName>
    </submittedName>
</protein>
<evidence type="ECO:0000313" key="2">
    <source>
        <dbReference type="EMBL" id="CUQ27573.1"/>
    </source>
</evidence>
<proteinExistence type="predicted"/>
<feature type="chain" id="PRO_5041525220" evidence="1">
    <location>
        <begin position="17"/>
        <end position="351"/>
    </location>
</feature>
<reference evidence="8 9" key="2">
    <citation type="journal article" date="2019" name="Nat. Med.">
        <title>A library of human gut bacterial isolates paired with longitudinal multiomics data enables mechanistic microbiome research.</title>
        <authorList>
            <person name="Poyet M."/>
            <person name="Groussin M."/>
            <person name="Gibbons S.M."/>
            <person name="Avila-Pacheco J."/>
            <person name="Jiang X."/>
            <person name="Kearney S.M."/>
            <person name="Perrotta A.R."/>
            <person name="Berdy B."/>
            <person name="Zhao S."/>
            <person name="Lieberman T.D."/>
            <person name="Swanson P.K."/>
            <person name="Smith M."/>
            <person name="Roesemann S."/>
            <person name="Alexander J.E."/>
            <person name="Rich S.A."/>
            <person name="Livny J."/>
            <person name="Vlamakis H."/>
            <person name="Clish C."/>
            <person name="Bullock K."/>
            <person name="Deik A."/>
            <person name="Scott J."/>
            <person name="Pierce K.A."/>
            <person name="Xavier R.J."/>
            <person name="Alm E.J."/>
        </authorList>
    </citation>
    <scope>NUCLEOTIDE SEQUENCE [LARGE SCALE GENOMIC DNA]</scope>
    <source>
        <strain evidence="4 9">BIOML-A10</strain>
        <strain evidence="3 8">BIOML-A11</strain>
    </source>
</reference>
<dbReference type="Proteomes" id="UP000315827">
    <property type="component" value="Unassembled WGS sequence"/>
</dbReference>
<dbReference type="EMBL" id="VOHW01000003">
    <property type="protein sequence ID" value="TWV62760.1"/>
    <property type="molecule type" value="Genomic_DNA"/>
</dbReference>
<evidence type="ECO:0000313" key="5">
    <source>
        <dbReference type="EMBL" id="TWV62760.1"/>
    </source>
</evidence>
<evidence type="ECO:0000313" key="8">
    <source>
        <dbReference type="Proteomes" id="UP000450599"/>
    </source>
</evidence>
<dbReference type="Proteomes" id="UP000095332">
    <property type="component" value="Unassembled WGS sequence"/>
</dbReference>
<dbReference type="PROSITE" id="PS51257">
    <property type="entry name" value="PROKAR_LIPOPROTEIN"/>
    <property type="match status" value="1"/>
</dbReference>
<feature type="signal peptide" evidence="1">
    <location>
        <begin position="1"/>
        <end position="16"/>
    </location>
</feature>
<dbReference type="CDD" id="cd13120">
    <property type="entry name" value="BF2867_like_N"/>
    <property type="match status" value="1"/>
</dbReference>
<accession>A0A174UYL4</accession>
<sequence length="351" mass="38283">MKTNLFIAALSLVVLAGCSGEDEIGTLVAKNDNAINFGTYVGKQTKASIMDDTKLQTTGFNVIATYTGVDTWASLSGDKAKAPNFMYDQAVTYTDSKWSYSPIQYWPNEQNEDGDLGKVTFFAYSPKTTSITTISDKAKTGAPTIKLTVSDEIDTQIDLVADMVTDLTKTSTTIDGVAVDAGTVKFKMDHLLSQIKFQAKLKAQYTGATKITVTGFKLSFATNKIKNAGTYTFNTNNTDNIWVLDNTYHNVAIEKTNLANELDNTVALAATDLLDPMFLLPQSYAEKDITAVISYTVTTSAGDVNNVKKIDLPVVTDGWKPSKKYLYTFEIELQNVTVGVESAEWGNGEIK</sequence>
<organism evidence="2 6">
    <name type="scientific">Parabacteroides distasonis</name>
    <dbReference type="NCBI Taxonomy" id="823"/>
    <lineage>
        <taxon>Bacteria</taxon>
        <taxon>Pseudomonadati</taxon>
        <taxon>Bacteroidota</taxon>
        <taxon>Bacteroidia</taxon>
        <taxon>Bacteroidales</taxon>
        <taxon>Tannerellaceae</taxon>
        <taxon>Parabacteroides</taxon>
    </lineage>
</organism>
<name>A0A174UYL4_PARDI</name>
<dbReference type="EMBL" id="WKMW01000002">
    <property type="protein sequence ID" value="MRY83080.1"/>
    <property type="molecule type" value="Genomic_DNA"/>
</dbReference>